<feature type="region of interest" description="Disordered" evidence="1">
    <location>
        <begin position="19"/>
        <end position="81"/>
    </location>
</feature>
<dbReference type="Proteomes" id="UP000218209">
    <property type="component" value="Unassembled WGS sequence"/>
</dbReference>
<proteinExistence type="predicted"/>
<keyword evidence="3" id="KW-1185">Reference proteome</keyword>
<reference evidence="2 3" key="1">
    <citation type="submission" date="2017-03" db="EMBL/GenBank/DDBJ databases">
        <title>WGS assembly of Porphyra umbilicalis.</title>
        <authorList>
            <person name="Brawley S.H."/>
            <person name="Blouin N.A."/>
            <person name="Ficko-Blean E."/>
            <person name="Wheeler G.L."/>
            <person name="Lohr M."/>
            <person name="Goodson H.V."/>
            <person name="Jenkins J.W."/>
            <person name="Blaby-Haas C.E."/>
            <person name="Helliwell K.E."/>
            <person name="Chan C."/>
            <person name="Marriage T."/>
            <person name="Bhattacharya D."/>
            <person name="Klein A.S."/>
            <person name="Badis Y."/>
            <person name="Brodie J."/>
            <person name="Cao Y."/>
            <person name="Collen J."/>
            <person name="Dittami S.M."/>
            <person name="Gachon C.M."/>
            <person name="Green B.R."/>
            <person name="Karpowicz S."/>
            <person name="Kim J.W."/>
            <person name="Kudahl U."/>
            <person name="Lin S."/>
            <person name="Michel G."/>
            <person name="Mittag M."/>
            <person name="Olson B.J."/>
            <person name="Pangilinan J."/>
            <person name="Peng Y."/>
            <person name="Qiu H."/>
            <person name="Shu S."/>
            <person name="Singer J.T."/>
            <person name="Smith A.G."/>
            <person name="Sprecher B.N."/>
            <person name="Wagner V."/>
            <person name="Wang W."/>
            <person name="Wang Z.-Y."/>
            <person name="Yan J."/>
            <person name="Yarish C."/>
            <person name="Zoeuner-Riek S."/>
            <person name="Zhuang Y."/>
            <person name="Zou Y."/>
            <person name="Lindquist E.A."/>
            <person name="Grimwood J."/>
            <person name="Barry K."/>
            <person name="Rokhsar D.S."/>
            <person name="Schmutz J."/>
            <person name="Stiller J.W."/>
            <person name="Grossman A.R."/>
            <person name="Prochnik S.E."/>
        </authorList>
    </citation>
    <scope>NUCLEOTIDE SEQUENCE [LARGE SCALE GENOMIC DNA]</scope>
    <source>
        <strain evidence="2">4086291</strain>
    </source>
</reference>
<feature type="compositionally biased region" description="Gly residues" evidence="1">
    <location>
        <begin position="58"/>
        <end position="71"/>
    </location>
</feature>
<dbReference type="AlphaFoldDB" id="A0A1X6PJU4"/>
<feature type="compositionally biased region" description="Pro residues" evidence="1">
    <location>
        <begin position="23"/>
        <end position="44"/>
    </location>
</feature>
<protein>
    <submittedName>
        <fullName evidence="2">Uncharacterized protein</fullName>
    </submittedName>
</protein>
<evidence type="ECO:0000313" key="2">
    <source>
        <dbReference type="EMBL" id="OSX81174.1"/>
    </source>
</evidence>
<feature type="region of interest" description="Disordered" evidence="1">
    <location>
        <begin position="105"/>
        <end position="124"/>
    </location>
</feature>
<feature type="compositionally biased region" description="Low complexity" evidence="1">
    <location>
        <begin position="239"/>
        <end position="254"/>
    </location>
</feature>
<feature type="compositionally biased region" description="Low complexity" evidence="1">
    <location>
        <begin position="45"/>
        <end position="57"/>
    </location>
</feature>
<gene>
    <name evidence="2" type="ORF">BU14_0025s0055</name>
</gene>
<evidence type="ECO:0000313" key="3">
    <source>
        <dbReference type="Proteomes" id="UP000218209"/>
    </source>
</evidence>
<organism evidence="2 3">
    <name type="scientific">Porphyra umbilicalis</name>
    <name type="common">Purple laver</name>
    <name type="synonym">Red alga</name>
    <dbReference type="NCBI Taxonomy" id="2786"/>
    <lineage>
        <taxon>Eukaryota</taxon>
        <taxon>Rhodophyta</taxon>
        <taxon>Bangiophyceae</taxon>
        <taxon>Bangiales</taxon>
        <taxon>Bangiaceae</taxon>
        <taxon>Porphyra</taxon>
    </lineage>
</organism>
<sequence length="402" mass="38758">MTGGAADHRLSIGYIVHGVAPAAPSPSRTPPPPRRGAVPRPPPALGALVVPPQRLPSLGGGGGSGGGGSGGRRSAAATRAPRLRTLAPVVATGVAAPAAAGARVTAADATTPRPTGWCRAGPPRPAAVGSPVTILPADVDARPDGWLTAARPAGAPTPPPPPPATAHGWRPYHTLLPHVVAFGSGGRPHVVPLPPPPHAPRRAVGGGGQAAVARSAASAVGGVGGGGLPLPRRSRHGRGAPAAGGRLPPRAGRVAKPRVECGRGCGQSFGNRSGTLAVGLGGGGCAARGAPRRGASTARPPGASTLDGVGLCGQWGGSASVSGGVGLRRTTRAQPPQPRVVGGGSGLLGGGRVGGAAHQSAETLPVGPLRAVAGGAPTRHGGFVRGWGGARPLGADRALGGI</sequence>
<feature type="compositionally biased region" description="Low complexity" evidence="1">
    <location>
        <begin position="72"/>
        <end position="81"/>
    </location>
</feature>
<name>A0A1X6PJU4_PORUM</name>
<feature type="region of interest" description="Disordered" evidence="1">
    <location>
        <begin position="219"/>
        <end position="255"/>
    </location>
</feature>
<evidence type="ECO:0000256" key="1">
    <source>
        <dbReference type="SAM" id="MobiDB-lite"/>
    </source>
</evidence>
<dbReference type="EMBL" id="KV918765">
    <property type="protein sequence ID" value="OSX81174.1"/>
    <property type="molecule type" value="Genomic_DNA"/>
</dbReference>
<accession>A0A1X6PJU4</accession>